<dbReference type="RefSeq" id="WP_379786168.1">
    <property type="nucleotide sequence ID" value="NZ_JBHSMU010000018.1"/>
</dbReference>
<dbReference type="SMART" id="SM00267">
    <property type="entry name" value="GGDEF"/>
    <property type="match status" value="1"/>
</dbReference>
<evidence type="ECO:0000256" key="1">
    <source>
        <dbReference type="ARBA" id="ARBA00012528"/>
    </source>
</evidence>
<feature type="transmembrane region" description="Helical" evidence="3">
    <location>
        <begin position="84"/>
        <end position="104"/>
    </location>
</feature>
<dbReference type="Gene3D" id="3.30.70.270">
    <property type="match status" value="1"/>
</dbReference>
<name>A0ABW0LCH5_9BURK</name>
<evidence type="ECO:0000313" key="5">
    <source>
        <dbReference type="EMBL" id="MFC5462677.1"/>
    </source>
</evidence>
<keyword evidence="3" id="KW-1133">Transmembrane helix</keyword>
<keyword evidence="3" id="KW-0472">Membrane</keyword>
<evidence type="ECO:0000313" key="6">
    <source>
        <dbReference type="Proteomes" id="UP001596050"/>
    </source>
</evidence>
<comment type="caution">
    <text evidence="5">The sequence shown here is derived from an EMBL/GenBank/DDBJ whole genome shotgun (WGS) entry which is preliminary data.</text>
</comment>
<organism evidence="5 6">
    <name type="scientific">Massilia niabensis</name>
    <dbReference type="NCBI Taxonomy" id="544910"/>
    <lineage>
        <taxon>Bacteria</taxon>
        <taxon>Pseudomonadati</taxon>
        <taxon>Pseudomonadota</taxon>
        <taxon>Betaproteobacteria</taxon>
        <taxon>Burkholderiales</taxon>
        <taxon>Oxalobacteraceae</taxon>
        <taxon>Telluria group</taxon>
        <taxon>Massilia</taxon>
    </lineage>
</organism>
<proteinExistence type="predicted"/>
<dbReference type="PANTHER" id="PTHR45138">
    <property type="entry name" value="REGULATORY COMPONENTS OF SENSORY TRANSDUCTION SYSTEM"/>
    <property type="match status" value="1"/>
</dbReference>
<feature type="transmembrane region" description="Helical" evidence="3">
    <location>
        <begin position="53"/>
        <end position="77"/>
    </location>
</feature>
<dbReference type="NCBIfam" id="TIGR00254">
    <property type="entry name" value="GGDEF"/>
    <property type="match status" value="1"/>
</dbReference>
<dbReference type="PROSITE" id="PS50887">
    <property type="entry name" value="GGDEF"/>
    <property type="match status" value="1"/>
</dbReference>
<comment type="catalytic activity">
    <reaction evidence="2">
        <text>2 GTP = 3',3'-c-di-GMP + 2 diphosphate</text>
        <dbReference type="Rhea" id="RHEA:24898"/>
        <dbReference type="ChEBI" id="CHEBI:33019"/>
        <dbReference type="ChEBI" id="CHEBI:37565"/>
        <dbReference type="ChEBI" id="CHEBI:58805"/>
        <dbReference type="EC" id="2.7.7.65"/>
    </reaction>
</comment>
<evidence type="ECO:0000259" key="4">
    <source>
        <dbReference type="PROSITE" id="PS50887"/>
    </source>
</evidence>
<dbReference type="Proteomes" id="UP001596050">
    <property type="component" value="Unassembled WGS sequence"/>
</dbReference>
<dbReference type="SUPFAM" id="SSF55073">
    <property type="entry name" value="Nucleotide cyclase"/>
    <property type="match status" value="1"/>
</dbReference>
<dbReference type="InterPro" id="IPR043128">
    <property type="entry name" value="Rev_trsase/Diguanyl_cyclase"/>
</dbReference>
<sequence length="391" mass="42021">MLAVGNIIYAILMAGYLHTGTADASIRVWTWAKAVEGVAYFAFWLRPELSPTFALLIPNGLLIAAAVGQTISYCMALGYRWRPWLIVLAVVAELLLAGAVMMQVSLPQLAVLMSLIIAVLCGLAAFILLRDWSKLVLLRCVIGIPNLLISVAFLARAWVGANGGTLTVFTPSPTQTMVYLGGYLLLIVNGLGFLLLSKQKDERQLHALATTDSLTGLINRHAFMQEAERARAQAKRSGRPLALMVVDIDHFKQFNDRHGHALGDQALRMFVEATGQTLRAHDLMGRLGGEEFAVLLPGTAILEAMDTAERLRHTAAAAAGGVTDRSYSMTVSIGVAQLLDAETVGEALVRADRALHRAKRNGRNRVEAHAVHLAPFTPDGLGAAPGASSSD</sequence>
<feature type="transmembrane region" description="Helical" evidence="3">
    <location>
        <begin position="110"/>
        <end position="129"/>
    </location>
</feature>
<gene>
    <name evidence="5" type="ORF">ACFPN5_22960</name>
</gene>
<evidence type="ECO:0000256" key="2">
    <source>
        <dbReference type="ARBA" id="ARBA00034247"/>
    </source>
</evidence>
<feature type="domain" description="GGDEF" evidence="4">
    <location>
        <begin position="239"/>
        <end position="371"/>
    </location>
</feature>
<keyword evidence="6" id="KW-1185">Reference proteome</keyword>
<dbReference type="InterPro" id="IPR029787">
    <property type="entry name" value="Nucleotide_cyclase"/>
</dbReference>
<protein>
    <recommendedName>
        <fullName evidence="1">diguanylate cyclase</fullName>
        <ecNumber evidence="1">2.7.7.65</ecNumber>
    </recommendedName>
</protein>
<accession>A0ABW0LCH5</accession>
<keyword evidence="3" id="KW-0812">Transmembrane</keyword>
<dbReference type="Pfam" id="PF00990">
    <property type="entry name" value="GGDEF"/>
    <property type="match status" value="1"/>
</dbReference>
<dbReference type="InterPro" id="IPR000160">
    <property type="entry name" value="GGDEF_dom"/>
</dbReference>
<reference evidence="6" key="1">
    <citation type="journal article" date="2019" name="Int. J. Syst. Evol. Microbiol.">
        <title>The Global Catalogue of Microorganisms (GCM) 10K type strain sequencing project: providing services to taxonomists for standard genome sequencing and annotation.</title>
        <authorList>
            <consortium name="The Broad Institute Genomics Platform"/>
            <consortium name="The Broad Institute Genome Sequencing Center for Infectious Disease"/>
            <person name="Wu L."/>
            <person name="Ma J."/>
        </authorList>
    </citation>
    <scope>NUCLEOTIDE SEQUENCE [LARGE SCALE GENOMIC DNA]</scope>
    <source>
        <strain evidence="6">KACC 12649</strain>
    </source>
</reference>
<feature type="transmembrane region" description="Helical" evidence="3">
    <location>
        <begin position="178"/>
        <end position="196"/>
    </location>
</feature>
<dbReference type="EMBL" id="JBHSMU010000018">
    <property type="protein sequence ID" value="MFC5462677.1"/>
    <property type="molecule type" value="Genomic_DNA"/>
</dbReference>
<feature type="transmembrane region" description="Helical" evidence="3">
    <location>
        <begin position="136"/>
        <end position="158"/>
    </location>
</feature>
<evidence type="ECO:0000256" key="3">
    <source>
        <dbReference type="SAM" id="Phobius"/>
    </source>
</evidence>
<dbReference type="InterPro" id="IPR050469">
    <property type="entry name" value="Diguanylate_Cyclase"/>
</dbReference>
<dbReference type="EC" id="2.7.7.65" evidence="1"/>
<dbReference type="PANTHER" id="PTHR45138:SF9">
    <property type="entry name" value="DIGUANYLATE CYCLASE DGCM-RELATED"/>
    <property type="match status" value="1"/>
</dbReference>
<dbReference type="CDD" id="cd01949">
    <property type="entry name" value="GGDEF"/>
    <property type="match status" value="1"/>
</dbReference>